<dbReference type="PIRSF" id="PIRSF016719">
    <property type="entry name" value="UCP016719"/>
    <property type="match status" value="1"/>
</dbReference>
<reference evidence="4" key="1">
    <citation type="submission" date="2023-06" db="EMBL/GenBank/DDBJ databases">
        <title>Robiginitalea aurantiacus sp. nov. and Algoriphagus sediminis sp. nov., isolated from coastal sediment.</title>
        <authorList>
            <person name="Zhou Z.Y."/>
            <person name="An J."/>
            <person name="Jia Y.W."/>
            <person name="Du Z.J."/>
        </authorList>
    </citation>
    <scope>NUCLEOTIDE SEQUENCE</scope>
    <source>
        <strain evidence="4">M39</strain>
    </source>
</reference>
<dbReference type="Gene3D" id="3.90.1150.140">
    <property type="match status" value="1"/>
</dbReference>
<name>A0ABT7WDM3_9FLAO</name>
<comment type="caution">
    <text evidence="4">The sequence shown here is derived from an EMBL/GenBank/DDBJ whole genome shotgun (WGS) entry which is preliminary data.</text>
</comment>
<organism evidence="4 5">
    <name type="scientific">Robiginitalea aurantiaca</name>
    <dbReference type="NCBI Taxonomy" id="3056915"/>
    <lineage>
        <taxon>Bacteria</taxon>
        <taxon>Pseudomonadati</taxon>
        <taxon>Bacteroidota</taxon>
        <taxon>Flavobacteriia</taxon>
        <taxon>Flavobacteriales</taxon>
        <taxon>Flavobacteriaceae</taxon>
        <taxon>Robiginitalea</taxon>
    </lineage>
</organism>
<evidence type="ECO:0000259" key="2">
    <source>
        <dbReference type="Pfam" id="PF07075"/>
    </source>
</evidence>
<keyword evidence="5" id="KW-1185">Reference proteome</keyword>
<sequence length="416" mass="45924">MFVLTAFKNTFLVLLLTVMACGGSQQTQNSATETVSEAQEKEVIVAANRTETYFDLLRGKDFALVANQTSVIFTPVREGAEGSRMWVHLADSLLGAGMGLKKVFAPEHGFRGLSDAGEKVMDGMDSRTGLPVLSLHGAHRKPTQEQLVDLDLVLFDIQDVGVRFYTYIATLQLVMEACAEAGIPLVVLDRPNPNIHYVDGPMMEAEHRSFLGKTEIPLVYGMTIGEYARMINEEGWLADGVKADLTVIALEGYSRNTPYVLPIPPSPNLPSHQAVRLYPSLGLLEGTHVNAGRGTSLQFQSFGAPFLSDSHFDYSYTPESRPGASNPKQLGKVCYGRDLSQVPPPDAVDLKWLIEAYTHRDNTSAFFKTEGFTKHAGTAELQKQIEAGMSASEIRLTWQEDLEAFKKIRAKYLMYH</sequence>
<feature type="domain" description="Peptidoglycan beta-N-acetylmuramidase NamZ N-terminal" evidence="2">
    <location>
        <begin position="63"/>
        <end position="272"/>
    </location>
</feature>
<accession>A0ABT7WDM3</accession>
<evidence type="ECO:0000256" key="1">
    <source>
        <dbReference type="SAM" id="SignalP"/>
    </source>
</evidence>
<feature type="signal peptide" evidence="1">
    <location>
        <begin position="1"/>
        <end position="20"/>
    </location>
</feature>
<dbReference type="InterPro" id="IPR048503">
    <property type="entry name" value="NamZ_C"/>
</dbReference>
<feature type="chain" id="PRO_5045172738" evidence="1">
    <location>
        <begin position="21"/>
        <end position="416"/>
    </location>
</feature>
<dbReference type="Pfam" id="PF20732">
    <property type="entry name" value="NamZ_C"/>
    <property type="match status" value="1"/>
</dbReference>
<dbReference type="Pfam" id="PF07075">
    <property type="entry name" value="NamZ_N"/>
    <property type="match status" value="1"/>
</dbReference>
<proteinExistence type="predicted"/>
<dbReference type="PANTHER" id="PTHR42915">
    <property type="entry name" value="HYPOTHETICAL 460 KDA PROTEIN IN FEUA-SIGW INTERGENIC REGION [PRECURSOR]"/>
    <property type="match status" value="1"/>
</dbReference>
<dbReference type="Proteomes" id="UP001174839">
    <property type="component" value="Unassembled WGS sequence"/>
</dbReference>
<dbReference type="Gene3D" id="3.40.50.12170">
    <property type="entry name" value="Uncharacterised protein PF07075, DUF1343"/>
    <property type="match status" value="1"/>
</dbReference>
<evidence type="ECO:0000313" key="4">
    <source>
        <dbReference type="EMBL" id="MDM9631015.1"/>
    </source>
</evidence>
<dbReference type="PANTHER" id="PTHR42915:SF1">
    <property type="entry name" value="PEPTIDOGLYCAN BETA-N-ACETYLMURAMIDASE NAMZ"/>
    <property type="match status" value="1"/>
</dbReference>
<feature type="domain" description="Peptidoglycan beta-N-acetylmuramidase NamZ C-terminal" evidence="3">
    <location>
        <begin position="277"/>
        <end position="415"/>
    </location>
</feature>
<dbReference type="InterPro" id="IPR048502">
    <property type="entry name" value="NamZ_N"/>
</dbReference>
<dbReference type="RefSeq" id="WP_289724375.1">
    <property type="nucleotide sequence ID" value="NZ_JAUDUY010000002.1"/>
</dbReference>
<protein>
    <submittedName>
        <fullName evidence="4">DUF1343 domain-containing protein</fullName>
    </submittedName>
</protein>
<evidence type="ECO:0000259" key="3">
    <source>
        <dbReference type="Pfam" id="PF20732"/>
    </source>
</evidence>
<dbReference type="EMBL" id="JAUDUY010000002">
    <property type="protein sequence ID" value="MDM9631015.1"/>
    <property type="molecule type" value="Genomic_DNA"/>
</dbReference>
<keyword evidence="1" id="KW-0732">Signal</keyword>
<dbReference type="InterPro" id="IPR008302">
    <property type="entry name" value="NamZ"/>
</dbReference>
<gene>
    <name evidence="4" type="ORF">QU605_06020</name>
</gene>
<evidence type="ECO:0000313" key="5">
    <source>
        <dbReference type="Proteomes" id="UP001174839"/>
    </source>
</evidence>